<reference evidence="1" key="2">
    <citation type="submission" date="2015-06" db="UniProtKB">
        <authorList>
            <consortium name="EnsemblMetazoa"/>
        </authorList>
    </citation>
    <scope>IDENTIFICATION</scope>
</reference>
<dbReference type="HOGENOM" id="CLU_2200256_0_0_1"/>
<protein>
    <submittedName>
        <fullName evidence="1">Uncharacterized protein</fullName>
    </submittedName>
</protein>
<name>T1KF49_TETUR</name>
<reference evidence="2" key="1">
    <citation type="submission" date="2011-08" db="EMBL/GenBank/DDBJ databases">
        <authorList>
            <person name="Rombauts S."/>
        </authorList>
    </citation>
    <scope>NUCLEOTIDE SEQUENCE</scope>
    <source>
        <strain evidence="2">London</strain>
    </source>
</reference>
<dbReference type="Proteomes" id="UP000015104">
    <property type="component" value="Unassembled WGS sequence"/>
</dbReference>
<dbReference type="EMBL" id="CAEY01000032">
    <property type="status" value="NOT_ANNOTATED_CDS"/>
    <property type="molecule type" value="Genomic_DNA"/>
</dbReference>
<evidence type="ECO:0000313" key="2">
    <source>
        <dbReference type="Proteomes" id="UP000015104"/>
    </source>
</evidence>
<keyword evidence="2" id="KW-1185">Reference proteome</keyword>
<organism evidence="1 2">
    <name type="scientific">Tetranychus urticae</name>
    <name type="common">Two-spotted spider mite</name>
    <dbReference type="NCBI Taxonomy" id="32264"/>
    <lineage>
        <taxon>Eukaryota</taxon>
        <taxon>Metazoa</taxon>
        <taxon>Ecdysozoa</taxon>
        <taxon>Arthropoda</taxon>
        <taxon>Chelicerata</taxon>
        <taxon>Arachnida</taxon>
        <taxon>Acari</taxon>
        <taxon>Acariformes</taxon>
        <taxon>Trombidiformes</taxon>
        <taxon>Prostigmata</taxon>
        <taxon>Eleutherengona</taxon>
        <taxon>Raphignathae</taxon>
        <taxon>Tetranychoidea</taxon>
        <taxon>Tetranychidae</taxon>
        <taxon>Tetranychus</taxon>
    </lineage>
</organism>
<dbReference type="EnsemblMetazoa" id="tetur10g01840.1">
    <property type="protein sequence ID" value="tetur10g01840.1"/>
    <property type="gene ID" value="tetur10g01840"/>
</dbReference>
<evidence type="ECO:0000313" key="1">
    <source>
        <dbReference type="EnsemblMetazoa" id="tetur10g01840.1"/>
    </source>
</evidence>
<accession>T1KF49</accession>
<dbReference type="AlphaFoldDB" id="T1KF49"/>
<sequence length="108" mass="12289">MTSWSPRKMDAWIDENEEMEQDDESNTNVLGSSFNELCYPSHSPTSINVSSSQRKISTSEAKIRKSFKRSISFSTATNTSSIISRRETSKLLSPLDTSRRKLHLELTE</sequence>
<proteinExistence type="predicted"/>